<gene>
    <name evidence="1" type="ORF">FSB_LOCUS4178</name>
</gene>
<sequence length="236" mass="26908">MMSGLFEESDFKIALCGFNPMKRDLQLKGYIIDVPDHENRPCHSSSSARKRAVTCRDDGVFMSNKKKPKLSNDVRAMSELPWRRRPDDEFDFEMALCGYDPKNVRKGIQWYAIKSGWITSRRTASLCPYCGDASSGLDFPKLEPGAVIVGNTLYGVSLMTMMDPIQYKEVWLRGRFDTKPLFGKHEFPSTSAEEIPSLLHLGGHNFCLILQSYTHHEITDKALEYVNCIILDVRED</sequence>
<accession>A0A2N9EBE2</accession>
<organism evidence="1">
    <name type="scientific">Fagus sylvatica</name>
    <name type="common">Beechnut</name>
    <dbReference type="NCBI Taxonomy" id="28930"/>
    <lineage>
        <taxon>Eukaryota</taxon>
        <taxon>Viridiplantae</taxon>
        <taxon>Streptophyta</taxon>
        <taxon>Embryophyta</taxon>
        <taxon>Tracheophyta</taxon>
        <taxon>Spermatophyta</taxon>
        <taxon>Magnoliopsida</taxon>
        <taxon>eudicotyledons</taxon>
        <taxon>Gunneridae</taxon>
        <taxon>Pentapetalae</taxon>
        <taxon>rosids</taxon>
        <taxon>fabids</taxon>
        <taxon>Fagales</taxon>
        <taxon>Fagaceae</taxon>
        <taxon>Fagus</taxon>
    </lineage>
</organism>
<reference evidence="1" key="1">
    <citation type="submission" date="2018-02" db="EMBL/GenBank/DDBJ databases">
        <authorList>
            <person name="Cohen D.B."/>
            <person name="Kent A.D."/>
        </authorList>
    </citation>
    <scope>NUCLEOTIDE SEQUENCE</scope>
</reference>
<name>A0A2N9EBE2_FAGSY</name>
<protein>
    <submittedName>
        <fullName evidence="1">Uncharacterized protein</fullName>
    </submittedName>
</protein>
<dbReference type="EMBL" id="OIVN01000211">
    <property type="protein sequence ID" value="SPC76296.1"/>
    <property type="molecule type" value="Genomic_DNA"/>
</dbReference>
<evidence type="ECO:0000313" key="1">
    <source>
        <dbReference type="EMBL" id="SPC76296.1"/>
    </source>
</evidence>
<proteinExistence type="predicted"/>
<dbReference type="AlphaFoldDB" id="A0A2N9EBE2"/>